<gene>
    <name evidence="2" type="ORF">GCM10022419_015570</name>
</gene>
<dbReference type="Proteomes" id="UP001500630">
    <property type="component" value="Unassembled WGS sequence"/>
</dbReference>
<feature type="region of interest" description="Disordered" evidence="1">
    <location>
        <begin position="103"/>
        <end position="124"/>
    </location>
</feature>
<evidence type="ECO:0000256" key="1">
    <source>
        <dbReference type="SAM" id="MobiDB-lite"/>
    </source>
</evidence>
<comment type="caution">
    <text evidence="2">The sequence shown here is derived from an EMBL/GenBank/DDBJ whole genome shotgun (WGS) entry which is preliminary data.</text>
</comment>
<proteinExistence type="predicted"/>
<protein>
    <submittedName>
        <fullName evidence="2">Uncharacterized protein</fullName>
    </submittedName>
</protein>
<sequence>MSLAADGLSVVAAYCVPLAAGRLILVGAMCVPLAPGRLIVVGACACRSPPTGRSGGSGVPLAADGPVAAGRGCRLPRRGPWRPGVRALGRGLRVREGAGFGRRGMRHVPGVGDQPARPAAKPGDICGHDRWTVMAGRAGVRRRVDLKLS</sequence>
<dbReference type="EMBL" id="BAABDQ010000003">
    <property type="protein sequence ID" value="GAA3536642.1"/>
    <property type="molecule type" value="Genomic_DNA"/>
</dbReference>
<keyword evidence="3" id="KW-1185">Reference proteome</keyword>
<name>A0ABP6VJI6_9ACTN</name>
<organism evidence="2 3">
    <name type="scientific">Nonomuraea rosea</name>
    <dbReference type="NCBI Taxonomy" id="638574"/>
    <lineage>
        <taxon>Bacteria</taxon>
        <taxon>Bacillati</taxon>
        <taxon>Actinomycetota</taxon>
        <taxon>Actinomycetes</taxon>
        <taxon>Streptosporangiales</taxon>
        <taxon>Streptosporangiaceae</taxon>
        <taxon>Nonomuraea</taxon>
    </lineage>
</organism>
<reference evidence="3" key="1">
    <citation type="journal article" date="2019" name="Int. J. Syst. Evol. Microbiol.">
        <title>The Global Catalogue of Microorganisms (GCM) 10K type strain sequencing project: providing services to taxonomists for standard genome sequencing and annotation.</title>
        <authorList>
            <consortium name="The Broad Institute Genomics Platform"/>
            <consortium name="The Broad Institute Genome Sequencing Center for Infectious Disease"/>
            <person name="Wu L."/>
            <person name="Ma J."/>
        </authorList>
    </citation>
    <scope>NUCLEOTIDE SEQUENCE [LARGE SCALE GENOMIC DNA]</scope>
    <source>
        <strain evidence="3">JCM 17326</strain>
    </source>
</reference>
<evidence type="ECO:0000313" key="2">
    <source>
        <dbReference type="EMBL" id="GAA3536642.1"/>
    </source>
</evidence>
<evidence type="ECO:0000313" key="3">
    <source>
        <dbReference type="Proteomes" id="UP001500630"/>
    </source>
</evidence>
<accession>A0ABP6VJI6</accession>